<keyword evidence="9" id="KW-0679">Respiratory chain</keyword>
<dbReference type="GO" id="GO:0008137">
    <property type="term" value="F:NADH dehydrogenase (ubiquinone) activity"/>
    <property type="evidence" value="ECO:0007669"/>
    <property type="project" value="UniProtKB-UniRule"/>
</dbReference>
<keyword evidence="9 10" id="KW-0496">Mitochondrion</keyword>
<dbReference type="InterPro" id="IPR000440">
    <property type="entry name" value="NADH_UbQ/plastoQ_OxRdtase_su3"/>
</dbReference>
<evidence type="ECO:0000256" key="2">
    <source>
        <dbReference type="ARBA" id="ARBA00008472"/>
    </source>
</evidence>
<dbReference type="Pfam" id="PF00507">
    <property type="entry name" value="Oxidored_q4"/>
    <property type="match status" value="1"/>
</dbReference>
<comment type="similarity">
    <text evidence="2 9">Belongs to the complex I subunit 3 family.</text>
</comment>
<comment type="catalytic activity">
    <reaction evidence="8 9">
        <text>a ubiquinone + NADH + 5 H(+)(in) = a ubiquinol + NAD(+) + 4 H(+)(out)</text>
        <dbReference type="Rhea" id="RHEA:29091"/>
        <dbReference type="Rhea" id="RHEA-COMP:9565"/>
        <dbReference type="Rhea" id="RHEA-COMP:9566"/>
        <dbReference type="ChEBI" id="CHEBI:15378"/>
        <dbReference type="ChEBI" id="CHEBI:16389"/>
        <dbReference type="ChEBI" id="CHEBI:17976"/>
        <dbReference type="ChEBI" id="CHEBI:57540"/>
        <dbReference type="ChEBI" id="CHEBI:57945"/>
        <dbReference type="EC" id="7.1.1.2"/>
    </reaction>
</comment>
<evidence type="ECO:0000256" key="4">
    <source>
        <dbReference type="ARBA" id="ARBA00022448"/>
    </source>
</evidence>
<dbReference type="AlphaFoldDB" id="A0A9E9JLV9"/>
<proteinExistence type="inferred from homology"/>
<protein>
    <recommendedName>
        <fullName evidence="3 9">NADH-ubiquinone oxidoreductase chain 3</fullName>
        <ecNumber evidence="9">7.1.1.2</ecNumber>
    </recommendedName>
</protein>
<dbReference type="PANTHER" id="PTHR11058">
    <property type="entry name" value="NADH-UBIQUINONE OXIDOREDUCTASE CHAIN 3"/>
    <property type="match status" value="1"/>
</dbReference>
<evidence type="ECO:0000256" key="5">
    <source>
        <dbReference type="ARBA" id="ARBA00022692"/>
    </source>
</evidence>
<keyword evidence="9" id="KW-1278">Translocase</keyword>
<comment type="subcellular location">
    <subcellularLocation>
        <location evidence="1">Membrane</location>
    </subcellularLocation>
    <subcellularLocation>
        <location evidence="9">Mitochondrion membrane</location>
        <topology evidence="9">Multi-pass membrane protein</topology>
    </subcellularLocation>
</comment>
<evidence type="ECO:0000256" key="8">
    <source>
        <dbReference type="ARBA" id="ARBA00049551"/>
    </source>
</evidence>
<keyword evidence="9" id="KW-0249">Electron transport</keyword>
<accession>A0A9E9JLV9</accession>
<keyword evidence="4 9" id="KW-0813">Transport</keyword>
<name>A0A9E9JLV9_9MOLL</name>
<dbReference type="PANTHER" id="PTHR11058:SF9">
    <property type="entry name" value="NADH-UBIQUINONE OXIDOREDUCTASE CHAIN 3"/>
    <property type="match status" value="1"/>
</dbReference>
<keyword evidence="6 9" id="KW-1133">Transmembrane helix</keyword>
<evidence type="ECO:0000313" key="10">
    <source>
        <dbReference type="EMBL" id="WAP91436.1"/>
    </source>
</evidence>
<dbReference type="InterPro" id="IPR038430">
    <property type="entry name" value="NDAH_ubi_oxred_su3_sf"/>
</dbReference>
<evidence type="ECO:0000256" key="7">
    <source>
        <dbReference type="ARBA" id="ARBA00023136"/>
    </source>
</evidence>
<dbReference type="EMBL" id="ON367803">
    <property type="protein sequence ID" value="WAP91436.1"/>
    <property type="molecule type" value="Genomic_DNA"/>
</dbReference>
<evidence type="ECO:0000256" key="9">
    <source>
        <dbReference type="RuleBase" id="RU003640"/>
    </source>
</evidence>
<dbReference type="EC" id="7.1.1.2" evidence="9"/>
<dbReference type="GO" id="GO:0031966">
    <property type="term" value="C:mitochondrial membrane"/>
    <property type="evidence" value="ECO:0007669"/>
    <property type="project" value="UniProtKB-SubCell"/>
</dbReference>
<gene>
    <name evidence="10" type="primary">nad3</name>
</gene>
<keyword evidence="7 9" id="KW-0472">Membrane</keyword>
<feature type="transmembrane region" description="Helical" evidence="9">
    <location>
        <begin position="57"/>
        <end position="78"/>
    </location>
</feature>
<keyword evidence="9" id="KW-0520">NAD</keyword>
<evidence type="ECO:0000256" key="3">
    <source>
        <dbReference type="ARBA" id="ARBA00021007"/>
    </source>
</evidence>
<sequence length="116" mass="13254">MFLIMMTMVFLIILNAILIVIGSTMSKASYVDREKISPFECGFDPSSQARSPFSMRFFLLSVIFLIFDIEIILLMPIVINIMNCPSINQVSSTMIFLLILLLGLIHEWNQGSLNWM</sequence>
<keyword evidence="5 9" id="KW-0812">Transmembrane</keyword>
<keyword evidence="9" id="KW-0830">Ubiquinone</keyword>
<dbReference type="Gene3D" id="1.20.58.1610">
    <property type="entry name" value="NADH:ubiquinone/plastoquinone oxidoreductase, chain 3"/>
    <property type="match status" value="1"/>
</dbReference>
<evidence type="ECO:0000256" key="1">
    <source>
        <dbReference type="ARBA" id="ARBA00004370"/>
    </source>
</evidence>
<feature type="transmembrane region" description="Helical" evidence="9">
    <location>
        <begin position="90"/>
        <end position="108"/>
    </location>
</feature>
<organism evidence="10">
    <name type="scientific">Cirrothauma magna</name>
    <dbReference type="NCBI Taxonomy" id="2932262"/>
    <lineage>
        <taxon>Eukaryota</taxon>
        <taxon>Metazoa</taxon>
        <taxon>Spiralia</taxon>
        <taxon>Lophotrochozoa</taxon>
        <taxon>Mollusca</taxon>
        <taxon>Cephalopoda</taxon>
        <taxon>Coleoidea</taxon>
        <taxon>Octopodiformes</taxon>
        <taxon>Octopoda</taxon>
        <taxon>Cirrata</taxon>
        <taxon>Cirroteuthidae</taxon>
        <taxon>Cirrothauma</taxon>
    </lineage>
</organism>
<reference evidence="10" key="1">
    <citation type="submission" date="2022-04" db="EMBL/GenBank/DDBJ databases">
        <title>Genome skimming elucidates the evolutionary history of Octopodiformes.</title>
        <authorList>
            <person name="Taite M."/>
            <person name="Fernandez-Alvarez F."/>
            <person name="Braid H."/>
            <person name="Bush S."/>
            <person name="Bolstad K."/>
            <person name="Drewery J."/>
            <person name="Mills S."/>
            <person name="Strugnell J."/>
            <person name="Vecchione M."/>
            <person name="Villanueva R."/>
            <person name="Voight J."/>
            <person name="Allcock A.L."/>
        </authorList>
    </citation>
    <scope>NUCLEOTIDE SEQUENCE</scope>
    <source>
        <strain evidence="10">A200026</strain>
    </source>
</reference>
<dbReference type="GO" id="GO:0030964">
    <property type="term" value="C:NADH dehydrogenase complex"/>
    <property type="evidence" value="ECO:0007669"/>
    <property type="project" value="TreeGrafter"/>
</dbReference>
<evidence type="ECO:0000256" key="6">
    <source>
        <dbReference type="ARBA" id="ARBA00022989"/>
    </source>
</evidence>
<comment type="function">
    <text evidence="9">Core subunit of the mitochondrial membrane respiratory chain NADH dehydrogenase (Complex I) which catalyzes electron transfer from NADH through the respiratory chain, using ubiquinone as an electron acceptor. Essential for the catalytic activity of complex I.</text>
</comment>
<geneLocation type="mitochondrion" evidence="10"/>